<gene>
    <name evidence="7" type="ORF">GCM10023149_12890</name>
</gene>
<evidence type="ECO:0000313" key="8">
    <source>
        <dbReference type="Proteomes" id="UP001500582"/>
    </source>
</evidence>
<dbReference type="PANTHER" id="PTHR30250">
    <property type="entry name" value="PST FAMILY PREDICTED COLANIC ACID TRANSPORTER"/>
    <property type="match status" value="1"/>
</dbReference>
<feature type="transmembrane region" description="Helical" evidence="6">
    <location>
        <begin position="367"/>
        <end position="388"/>
    </location>
</feature>
<dbReference type="PANTHER" id="PTHR30250:SF11">
    <property type="entry name" value="O-ANTIGEN TRANSPORTER-RELATED"/>
    <property type="match status" value="1"/>
</dbReference>
<feature type="transmembrane region" description="Helical" evidence="6">
    <location>
        <begin position="44"/>
        <end position="69"/>
    </location>
</feature>
<feature type="transmembrane region" description="Helical" evidence="6">
    <location>
        <begin position="394"/>
        <end position="413"/>
    </location>
</feature>
<comment type="caution">
    <text evidence="7">The sequence shown here is derived from an EMBL/GenBank/DDBJ whole genome shotgun (WGS) entry which is preliminary data.</text>
</comment>
<keyword evidence="3 6" id="KW-0812">Transmembrane</keyword>
<keyword evidence="2" id="KW-1003">Cell membrane</keyword>
<proteinExistence type="predicted"/>
<keyword evidence="4 6" id="KW-1133">Transmembrane helix</keyword>
<feature type="transmembrane region" description="Helical" evidence="6">
    <location>
        <begin position="176"/>
        <end position="196"/>
    </location>
</feature>
<feature type="transmembrane region" description="Helical" evidence="6">
    <location>
        <begin position="21"/>
        <end position="38"/>
    </location>
</feature>
<feature type="transmembrane region" description="Helical" evidence="6">
    <location>
        <begin position="151"/>
        <end position="170"/>
    </location>
</feature>
<feature type="transmembrane region" description="Helical" evidence="6">
    <location>
        <begin position="336"/>
        <end position="355"/>
    </location>
</feature>
<sequence>MLSKILALIKNKHFLSLSGNIIMSGLGMLTLAIMYRALTLKEMGIWGLFQGTILFVDTFRSGFLTTAFIKFYSGTSKERATEIIGSTWFIALGITLTLILLNLPMLFFLGFVADVGYVMFFKYFGLTYILSLPWFVATCVLQGDQRFDRLLYVRLVNQGSYIIFVLTLIIMGKASLVTVVYAFLLSHTVTSLYTIFKGWTRFGAFKFRAKATISEIFHFGKMSVGTTLSSNMFRYSDTTIINAMLGPSALAIYNLGQSLMQLVEIPLRSFAATGMPSLAAAYNQNSRSEVIYIMKKYIGLLTVILTPAAVVAVILADVPIYLMGGGKYVGTEAANVFRLLMTFALLFPADRFFALTLDVIHKPNINFYKVLVMLAGNIIFDIVGVLVFHNIYGIALATIVPTFIGVTIGYNALKRYHYFSFPSVFTLGISEAKMYIAQMRDKMRKKNPA</sequence>
<evidence type="ECO:0008006" key="9">
    <source>
        <dbReference type="Google" id="ProtNLM"/>
    </source>
</evidence>
<dbReference type="Pfam" id="PF01943">
    <property type="entry name" value="Polysacc_synt"/>
    <property type="match status" value="1"/>
</dbReference>
<evidence type="ECO:0000313" key="7">
    <source>
        <dbReference type="EMBL" id="GAA4316050.1"/>
    </source>
</evidence>
<evidence type="ECO:0000256" key="5">
    <source>
        <dbReference type="ARBA" id="ARBA00023136"/>
    </source>
</evidence>
<feature type="transmembrane region" description="Helical" evidence="6">
    <location>
        <begin position="89"/>
        <end position="113"/>
    </location>
</feature>
<dbReference type="InterPro" id="IPR050833">
    <property type="entry name" value="Poly_Biosynth_Transport"/>
</dbReference>
<evidence type="ECO:0000256" key="6">
    <source>
        <dbReference type="SAM" id="Phobius"/>
    </source>
</evidence>
<comment type="subcellular location">
    <subcellularLocation>
        <location evidence="1">Cell membrane</location>
        <topology evidence="1">Multi-pass membrane protein</topology>
    </subcellularLocation>
</comment>
<reference evidence="8" key="1">
    <citation type="journal article" date="2019" name="Int. J. Syst. Evol. Microbiol.">
        <title>The Global Catalogue of Microorganisms (GCM) 10K type strain sequencing project: providing services to taxonomists for standard genome sequencing and annotation.</title>
        <authorList>
            <consortium name="The Broad Institute Genomics Platform"/>
            <consortium name="The Broad Institute Genome Sequencing Center for Infectious Disease"/>
            <person name="Wu L."/>
            <person name="Ma J."/>
        </authorList>
    </citation>
    <scope>NUCLEOTIDE SEQUENCE [LARGE SCALE GENOMIC DNA]</scope>
    <source>
        <strain evidence="8">JCM 17705</strain>
    </source>
</reference>
<evidence type="ECO:0000256" key="2">
    <source>
        <dbReference type="ARBA" id="ARBA00022475"/>
    </source>
</evidence>
<organism evidence="7 8">
    <name type="scientific">Mucilaginibacter gynuensis</name>
    <dbReference type="NCBI Taxonomy" id="1302236"/>
    <lineage>
        <taxon>Bacteria</taxon>
        <taxon>Pseudomonadati</taxon>
        <taxon>Bacteroidota</taxon>
        <taxon>Sphingobacteriia</taxon>
        <taxon>Sphingobacteriales</taxon>
        <taxon>Sphingobacteriaceae</taxon>
        <taxon>Mucilaginibacter</taxon>
    </lineage>
</organism>
<dbReference type="RefSeq" id="WP_345210189.1">
    <property type="nucleotide sequence ID" value="NZ_BAABFT010000002.1"/>
</dbReference>
<dbReference type="EMBL" id="BAABFT010000002">
    <property type="protein sequence ID" value="GAA4316050.1"/>
    <property type="molecule type" value="Genomic_DNA"/>
</dbReference>
<evidence type="ECO:0000256" key="1">
    <source>
        <dbReference type="ARBA" id="ARBA00004651"/>
    </source>
</evidence>
<evidence type="ECO:0000256" key="3">
    <source>
        <dbReference type="ARBA" id="ARBA00022692"/>
    </source>
</evidence>
<keyword evidence="5 6" id="KW-0472">Membrane</keyword>
<dbReference type="Proteomes" id="UP001500582">
    <property type="component" value="Unassembled WGS sequence"/>
</dbReference>
<dbReference type="InterPro" id="IPR002797">
    <property type="entry name" value="Polysacc_synth"/>
</dbReference>
<feature type="transmembrane region" description="Helical" evidence="6">
    <location>
        <begin position="119"/>
        <end position="139"/>
    </location>
</feature>
<feature type="transmembrane region" description="Helical" evidence="6">
    <location>
        <begin position="297"/>
        <end position="316"/>
    </location>
</feature>
<accession>A0ABP8G2M6</accession>
<evidence type="ECO:0000256" key="4">
    <source>
        <dbReference type="ARBA" id="ARBA00022989"/>
    </source>
</evidence>
<name>A0ABP8G2M6_9SPHI</name>
<protein>
    <recommendedName>
        <fullName evidence="9">O-antigen/teichoic acid export membrane protein</fullName>
    </recommendedName>
</protein>
<keyword evidence="8" id="KW-1185">Reference proteome</keyword>